<proteinExistence type="predicted"/>
<evidence type="ECO:0000313" key="2">
    <source>
        <dbReference type="Proteomes" id="UP000027222"/>
    </source>
</evidence>
<name>A0A067TA96_GALM3</name>
<accession>A0A067TA96</accession>
<dbReference type="OrthoDB" id="2354757at2759"/>
<sequence length="145" mass="15390">MHSASRVFRATAACLLTCALVATLLVSSSITIPRVPSMDLARTQFNETGELSGVLSIVNATGSEGLTEIRFGVWSACYFTANDTQRICLPSGYNVTIQFSTGNHTKSAVVTAGLTRVLVTHPIGTVITFIAVLLNHLNGLPILIL</sequence>
<dbReference type="STRING" id="685588.A0A067TA96"/>
<dbReference type="Proteomes" id="UP000027222">
    <property type="component" value="Unassembled WGS sequence"/>
</dbReference>
<protein>
    <submittedName>
        <fullName evidence="1">Uncharacterized protein</fullName>
    </submittedName>
</protein>
<evidence type="ECO:0000313" key="1">
    <source>
        <dbReference type="EMBL" id="KDR76819.1"/>
    </source>
</evidence>
<dbReference type="HOGENOM" id="CLU_1786989_0_0_1"/>
<organism evidence="1 2">
    <name type="scientific">Galerina marginata (strain CBS 339.88)</name>
    <dbReference type="NCBI Taxonomy" id="685588"/>
    <lineage>
        <taxon>Eukaryota</taxon>
        <taxon>Fungi</taxon>
        <taxon>Dikarya</taxon>
        <taxon>Basidiomycota</taxon>
        <taxon>Agaricomycotina</taxon>
        <taxon>Agaricomycetes</taxon>
        <taxon>Agaricomycetidae</taxon>
        <taxon>Agaricales</taxon>
        <taxon>Agaricineae</taxon>
        <taxon>Strophariaceae</taxon>
        <taxon>Galerina</taxon>
    </lineage>
</organism>
<dbReference type="EMBL" id="KL142378">
    <property type="protein sequence ID" value="KDR76819.1"/>
    <property type="molecule type" value="Genomic_DNA"/>
</dbReference>
<keyword evidence="2" id="KW-1185">Reference proteome</keyword>
<gene>
    <name evidence="1" type="ORF">GALMADRAFT_139692</name>
</gene>
<dbReference type="AlphaFoldDB" id="A0A067TA96"/>
<reference evidence="2" key="1">
    <citation type="journal article" date="2014" name="Proc. Natl. Acad. Sci. U.S.A.">
        <title>Extensive sampling of basidiomycete genomes demonstrates inadequacy of the white-rot/brown-rot paradigm for wood decay fungi.</title>
        <authorList>
            <person name="Riley R."/>
            <person name="Salamov A.A."/>
            <person name="Brown D.W."/>
            <person name="Nagy L.G."/>
            <person name="Floudas D."/>
            <person name="Held B.W."/>
            <person name="Levasseur A."/>
            <person name="Lombard V."/>
            <person name="Morin E."/>
            <person name="Otillar R."/>
            <person name="Lindquist E.A."/>
            <person name="Sun H."/>
            <person name="LaButti K.M."/>
            <person name="Schmutz J."/>
            <person name="Jabbour D."/>
            <person name="Luo H."/>
            <person name="Baker S.E."/>
            <person name="Pisabarro A.G."/>
            <person name="Walton J.D."/>
            <person name="Blanchette R.A."/>
            <person name="Henrissat B."/>
            <person name="Martin F."/>
            <person name="Cullen D."/>
            <person name="Hibbett D.S."/>
            <person name="Grigoriev I.V."/>
        </authorList>
    </citation>
    <scope>NUCLEOTIDE SEQUENCE [LARGE SCALE GENOMIC DNA]</scope>
    <source>
        <strain evidence="2">CBS 339.88</strain>
    </source>
</reference>